<accession>A0A9X6RP48</accession>
<feature type="chain" id="PRO_5040802526" evidence="1">
    <location>
        <begin position="23"/>
        <end position="108"/>
    </location>
</feature>
<name>A0A9X6RP48_HYPEX</name>
<dbReference type="EMBL" id="MTYJ01000394">
    <property type="protein sequence ID" value="OWA54336.1"/>
    <property type="molecule type" value="Genomic_DNA"/>
</dbReference>
<reference evidence="3" key="1">
    <citation type="submission" date="2017-01" db="EMBL/GenBank/DDBJ databases">
        <title>Comparative genomics of anhydrobiosis in the tardigrade Hypsibius dujardini.</title>
        <authorList>
            <person name="Yoshida Y."/>
            <person name="Koutsovoulos G."/>
            <person name="Laetsch D."/>
            <person name="Stevens L."/>
            <person name="Kumar S."/>
            <person name="Horikawa D."/>
            <person name="Ishino K."/>
            <person name="Komine S."/>
            <person name="Tomita M."/>
            <person name="Blaxter M."/>
            <person name="Arakawa K."/>
        </authorList>
    </citation>
    <scope>NUCLEOTIDE SEQUENCE [LARGE SCALE GENOMIC DNA]</scope>
    <source>
        <strain evidence="3">Z151</strain>
    </source>
</reference>
<proteinExistence type="predicted"/>
<evidence type="ECO:0000313" key="2">
    <source>
        <dbReference type="EMBL" id="OWA54336.1"/>
    </source>
</evidence>
<keyword evidence="3" id="KW-1185">Reference proteome</keyword>
<comment type="caution">
    <text evidence="2">The sequence shown here is derived from an EMBL/GenBank/DDBJ whole genome shotgun (WGS) entry which is preliminary data.</text>
</comment>
<evidence type="ECO:0000256" key="1">
    <source>
        <dbReference type="SAM" id="SignalP"/>
    </source>
</evidence>
<dbReference type="AlphaFoldDB" id="A0A9X6RP48"/>
<feature type="signal peptide" evidence="1">
    <location>
        <begin position="1"/>
        <end position="22"/>
    </location>
</feature>
<organism evidence="2 3">
    <name type="scientific">Hypsibius exemplaris</name>
    <name type="common">Freshwater tardigrade</name>
    <dbReference type="NCBI Taxonomy" id="2072580"/>
    <lineage>
        <taxon>Eukaryota</taxon>
        <taxon>Metazoa</taxon>
        <taxon>Ecdysozoa</taxon>
        <taxon>Tardigrada</taxon>
        <taxon>Eutardigrada</taxon>
        <taxon>Parachela</taxon>
        <taxon>Hypsibioidea</taxon>
        <taxon>Hypsibiidae</taxon>
        <taxon>Hypsibius</taxon>
    </lineage>
</organism>
<sequence length="108" mass="12022">MKRLAISSGILILLLHLNCLESRSDLGGHSEAFFKADRSQLAFPGRIFSRRTVGIWHSQGGISNEEERSLRRYRSRGRVVVPEVPEAACAPDAHADAEKQQKIIPNLS</sequence>
<gene>
    <name evidence="2" type="ORF">BV898_18744</name>
</gene>
<dbReference type="Proteomes" id="UP000192578">
    <property type="component" value="Unassembled WGS sequence"/>
</dbReference>
<evidence type="ECO:0000313" key="3">
    <source>
        <dbReference type="Proteomes" id="UP000192578"/>
    </source>
</evidence>
<keyword evidence="1" id="KW-0732">Signal</keyword>
<protein>
    <submittedName>
        <fullName evidence="2">Uncharacterized protein</fullName>
    </submittedName>
</protein>